<feature type="region of interest" description="Disordered" evidence="1">
    <location>
        <begin position="139"/>
        <end position="198"/>
    </location>
</feature>
<dbReference type="GO" id="GO:0000776">
    <property type="term" value="C:kinetochore"/>
    <property type="evidence" value="ECO:0007669"/>
    <property type="project" value="InterPro"/>
</dbReference>
<feature type="compositionally biased region" description="Basic and acidic residues" evidence="1">
    <location>
        <begin position="181"/>
        <end position="198"/>
    </location>
</feature>
<proteinExistence type="predicted"/>
<dbReference type="OrthoDB" id="2135762at2759"/>
<evidence type="ECO:0000313" key="2">
    <source>
        <dbReference type="EMBL" id="THV07661.1"/>
    </source>
</evidence>
<organism evidence="2 3">
    <name type="scientific">Dendrothele bispora (strain CBS 962.96)</name>
    <dbReference type="NCBI Taxonomy" id="1314807"/>
    <lineage>
        <taxon>Eukaryota</taxon>
        <taxon>Fungi</taxon>
        <taxon>Dikarya</taxon>
        <taxon>Basidiomycota</taxon>
        <taxon>Agaricomycotina</taxon>
        <taxon>Agaricomycetes</taxon>
        <taxon>Agaricomycetidae</taxon>
        <taxon>Agaricales</taxon>
        <taxon>Agaricales incertae sedis</taxon>
        <taxon>Dendrothele</taxon>
    </lineage>
</organism>
<feature type="compositionally biased region" description="Basic and acidic residues" evidence="1">
    <location>
        <begin position="155"/>
        <end position="164"/>
    </location>
</feature>
<dbReference type="GO" id="GO:0000070">
    <property type="term" value="P:mitotic sister chromatid segregation"/>
    <property type="evidence" value="ECO:0007669"/>
    <property type="project" value="InterPro"/>
</dbReference>
<sequence length="198" mass="23430">MNNARDEVPRVSVDSVEDWKRIKSTYMDAVLSQLEDDGVPPDSPIIKYMQRYIEQVLTSAQPNLRVNGRNFESLIDQHDEPDIEQFDEALDRRVWALADNRLAWHKEIANKRRTIPQEVQRSLQGLFEQERAEERFLERQDDILDQNIEDESDDQRDPMPDFHKTSAWAEQLAQSIPNQTERSERFETVAEDIRKLHR</sequence>
<gene>
    <name evidence="2" type="ORF">K435DRAFT_959728</name>
</gene>
<dbReference type="Proteomes" id="UP000297245">
    <property type="component" value="Unassembled WGS sequence"/>
</dbReference>
<evidence type="ECO:0000256" key="1">
    <source>
        <dbReference type="SAM" id="MobiDB-lite"/>
    </source>
</evidence>
<reference evidence="2 3" key="1">
    <citation type="journal article" date="2019" name="Nat. Ecol. Evol.">
        <title>Megaphylogeny resolves global patterns of mushroom evolution.</title>
        <authorList>
            <person name="Varga T."/>
            <person name="Krizsan K."/>
            <person name="Foldi C."/>
            <person name="Dima B."/>
            <person name="Sanchez-Garcia M."/>
            <person name="Sanchez-Ramirez S."/>
            <person name="Szollosi G.J."/>
            <person name="Szarkandi J.G."/>
            <person name="Papp V."/>
            <person name="Albert L."/>
            <person name="Andreopoulos W."/>
            <person name="Angelini C."/>
            <person name="Antonin V."/>
            <person name="Barry K.W."/>
            <person name="Bougher N.L."/>
            <person name="Buchanan P."/>
            <person name="Buyck B."/>
            <person name="Bense V."/>
            <person name="Catcheside P."/>
            <person name="Chovatia M."/>
            <person name="Cooper J."/>
            <person name="Damon W."/>
            <person name="Desjardin D."/>
            <person name="Finy P."/>
            <person name="Geml J."/>
            <person name="Haridas S."/>
            <person name="Hughes K."/>
            <person name="Justo A."/>
            <person name="Karasinski D."/>
            <person name="Kautmanova I."/>
            <person name="Kiss B."/>
            <person name="Kocsube S."/>
            <person name="Kotiranta H."/>
            <person name="LaButti K.M."/>
            <person name="Lechner B.E."/>
            <person name="Liimatainen K."/>
            <person name="Lipzen A."/>
            <person name="Lukacs Z."/>
            <person name="Mihaltcheva S."/>
            <person name="Morgado L.N."/>
            <person name="Niskanen T."/>
            <person name="Noordeloos M.E."/>
            <person name="Ohm R.A."/>
            <person name="Ortiz-Santana B."/>
            <person name="Ovrebo C."/>
            <person name="Racz N."/>
            <person name="Riley R."/>
            <person name="Savchenko A."/>
            <person name="Shiryaev A."/>
            <person name="Soop K."/>
            <person name="Spirin V."/>
            <person name="Szebenyi C."/>
            <person name="Tomsovsky M."/>
            <person name="Tulloss R.E."/>
            <person name="Uehling J."/>
            <person name="Grigoriev I.V."/>
            <person name="Vagvolgyi C."/>
            <person name="Papp T."/>
            <person name="Martin F.M."/>
            <person name="Miettinen O."/>
            <person name="Hibbett D.S."/>
            <person name="Nagy L.G."/>
        </authorList>
    </citation>
    <scope>NUCLEOTIDE SEQUENCE [LARGE SCALE GENOMIC DNA]</scope>
    <source>
        <strain evidence="2 3">CBS 962.96</strain>
    </source>
</reference>
<name>A0A4S8MX56_DENBC</name>
<accession>A0A4S8MX56</accession>
<dbReference type="AlphaFoldDB" id="A0A4S8MX56"/>
<protein>
    <submittedName>
        <fullName evidence="2">Uncharacterized protein</fullName>
    </submittedName>
</protein>
<feature type="compositionally biased region" description="Acidic residues" evidence="1">
    <location>
        <begin position="143"/>
        <end position="154"/>
    </location>
</feature>
<dbReference type="Pfam" id="PF08641">
    <property type="entry name" value="Mis14"/>
    <property type="match status" value="1"/>
</dbReference>
<dbReference type="EMBL" id="ML179037">
    <property type="protein sequence ID" value="THV07661.1"/>
    <property type="molecule type" value="Genomic_DNA"/>
</dbReference>
<dbReference type="InterPro" id="IPR013950">
    <property type="entry name" value="Mis14/Nsl1"/>
</dbReference>
<evidence type="ECO:0000313" key="3">
    <source>
        <dbReference type="Proteomes" id="UP000297245"/>
    </source>
</evidence>
<keyword evidence="3" id="KW-1185">Reference proteome</keyword>